<dbReference type="EMBL" id="JAMQGP010000003">
    <property type="protein sequence ID" value="MCM2679879.1"/>
    <property type="molecule type" value="Genomic_DNA"/>
</dbReference>
<dbReference type="Proteomes" id="UP001165393">
    <property type="component" value="Unassembled WGS sequence"/>
</dbReference>
<protein>
    <recommendedName>
        <fullName evidence="4">Pullulanase</fullName>
    </recommendedName>
</protein>
<evidence type="ECO:0000313" key="2">
    <source>
        <dbReference type="EMBL" id="MCM2679879.1"/>
    </source>
</evidence>
<sequence length="144" mass="15753">MFKALIIASVAAATLVTGCASTDNSAPRELSDYMFVRGDFNGWNAVPEHKLTKTSTDRLYMTSIDVTADGSVYGFKFADQLWGAGANCGYQNKEDETIVLGKRVPVSCSSSYSNFVFTPAESGTYNFYMDGSVEPFQIYVEKAE</sequence>
<dbReference type="PROSITE" id="PS51257">
    <property type="entry name" value="PROKAR_LIPOPROTEIN"/>
    <property type="match status" value="1"/>
</dbReference>
<dbReference type="RefSeq" id="WP_251261292.1">
    <property type="nucleotide sequence ID" value="NZ_JAMQGP010000003.1"/>
</dbReference>
<gene>
    <name evidence="2" type="ORF">NAF29_09400</name>
</gene>
<reference evidence="2 3" key="1">
    <citation type="journal article" date="2013" name="Antonie Van Leeuwenhoek">
        <title>Echinimonas agarilytica gen. nov., sp. nov., a new gammaproteobacterium isolated from the sea urchin Strongylocentrotus intermedius.</title>
        <authorList>
            <person name="Nedashkovskaya O.I."/>
            <person name="Stenkova A.M."/>
            <person name="Zhukova N.V."/>
            <person name="Van Trappen S."/>
            <person name="Lee J.S."/>
            <person name="Kim S.B."/>
        </authorList>
    </citation>
    <scope>NUCLEOTIDE SEQUENCE [LARGE SCALE GENOMIC DNA]</scope>
    <source>
        <strain evidence="2 3">KMM 6351</strain>
    </source>
</reference>
<evidence type="ECO:0000313" key="3">
    <source>
        <dbReference type="Proteomes" id="UP001165393"/>
    </source>
</evidence>
<proteinExistence type="predicted"/>
<feature type="signal peptide" evidence="1">
    <location>
        <begin position="1"/>
        <end position="22"/>
    </location>
</feature>
<accession>A0AA41W6W5</accession>
<evidence type="ECO:0000256" key="1">
    <source>
        <dbReference type="SAM" id="SignalP"/>
    </source>
</evidence>
<evidence type="ECO:0008006" key="4">
    <source>
        <dbReference type="Google" id="ProtNLM"/>
    </source>
</evidence>
<dbReference type="AlphaFoldDB" id="A0AA41W6W5"/>
<dbReference type="InterPro" id="IPR014756">
    <property type="entry name" value="Ig_E-set"/>
</dbReference>
<comment type="caution">
    <text evidence="2">The sequence shown here is derived from an EMBL/GenBank/DDBJ whole genome shotgun (WGS) entry which is preliminary data.</text>
</comment>
<feature type="chain" id="PRO_5041264751" description="Pullulanase" evidence="1">
    <location>
        <begin position="23"/>
        <end position="144"/>
    </location>
</feature>
<dbReference type="Gene3D" id="2.60.40.3620">
    <property type="match status" value="1"/>
</dbReference>
<keyword evidence="3" id="KW-1185">Reference proteome</keyword>
<dbReference type="SUPFAM" id="SSF81296">
    <property type="entry name" value="E set domains"/>
    <property type="match status" value="1"/>
</dbReference>
<name>A0AA41W6W5_9GAMM</name>
<organism evidence="2 3">
    <name type="scientific">Echinimonas agarilytica</name>
    <dbReference type="NCBI Taxonomy" id="1215918"/>
    <lineage>
        <taxon>Bacteria</taxon>
        <taxon>Pseudomonadati</taxon>
        <taxon>Pseudomonadota</taxon>
        <taxon>Gammaproteobacteria</taxon>
        <taxon>Alteromonadales</taxon>
        <taxon>Echinimonadaceae</taxon>
        <taxon>Echinimonas</taxon>
    </lineage>
</organism>
<keyword evidence="1" id="KW-0732">Signal</keyword>